<organism evidence="2 3">
    <name type="scientific">Crossiella equi</name>
    <dbReference type="NCBI Taxonomy" id="130796"/>
    <lineage>
        <taxon>Bacteria</taxon>
        <taxon>Bacillati</taxon>
        <taxon>Actinomycetota</taxon>
        <taxon>Actinomycetes</taxon>
        <taxon>Pseudonocardiales</taxon>
        <taxon>Pseudonocardiaceae</taxon>
        <taxon>Crossiella</taxon>
    </lineage>
</organism>
<proteinExistence type="predicted"/>
<dbReference type="SUPFAM" id="SSF53474">
    <property type="entry name" value="alpha/beta-Hydrolases"/>
    <property type="match status" value="1"/>
</dbReference>
<evidence type="ECO:0000313" key="2">
    <source>
        <dbReference type="EMBL" id="MBP2471287.1"/>
    </source>
</evidence>
<name>A0ABS5A4W8_9PSEU</name>
<dbReference type="PANTHER" id="PTHR43798:SF33">
    <property type="entry name" value="HYDROLASE, PUTATIVE (AFU_ORTHOLOGUE AFUA_2G14860)-RELATED"/>
    <property type="match status" value="1"/>
</dbReference>
<dbReference type="Pfam" id="PF00561">
    <property type="entry name" value="Abhydrolase_1"/>
    <property type="match status" value="1"/>
</dbReference>
<dbReference type="RefSeq" id="WP_086782635.1">
    <property type="nucleotide sequence ID" value="NZ_JAGIOO010000001.1"/>
</dbReference>
<dbReference type="Proteomes" id="UP001519363">
    <property type="component" value="Unassembled WGS sequence"/>
</dbReference>
<dbReference type="InterPro" id="IPR050266">
    <property type="entry name" value="AB_hydrolase_sf"/>
</dbReference>
<sequence length="236" mass="24761">MPHFHSHDGLRLSYTVLGEGPTLICLPGGPGADATSQGDLGGLTAHHTLVRLDMRAGGDSDIPADQASCAFPEQARDIEALRVHLALDTIDLLAHSAASLSAQAYAAAYPERLRKLVLVTPAGRAARERDEDEVARIQARGTITKEPGDNGSPPEWLRGAYYVDRAPVTVRQPVLAVAGAEDGIGGVAPARSVADFHPAGVLAVLPGAGHWPWLDVPETFTSVVSGFLEAELSGSR</sequence>
<dbReference type="PANTHER" id="PTHR43798">
    <property type="entry name" value="MONOACYLGLYCEROL LIPASE"/>
    <property type="match status" value="1"/>
</dbReference>
<reference evidence="2 3" key="1">
    <citation type="submission" date="2021-03" db="EMBL/GenBank/DDBJ databases">
        <title>Sequencing the genomes of 1000 actinobacteria strains.</title>
        <authorList>
            <person name="Klenk H.-P."/>
        </authorList>
    </citation>
    <scope>NUCLEOTIDE SEQUENCE [LARGE SCALE GENOMIC DNA]</scope>
    <source>
        <strain evidence="2 3">DSM 44580</strain>
    </source>
</reference>
<feature type="domain" description="AB hydrolase-1" evidence="1">
    <location>
        <begin position="21"/>
        <end position="129"/>
    </location>
</feature>
<protein>
    <submittedName>
        <fullName evidence="2">Pimeloyl-ACP methyl ester carboxylesterase</fullName>
    </submittedName>
</protein>
<dbReference type="EMBL" id="JAGIOO010000001">
    <property type="protein sequence ID" value="MBP2471287.1"/>
    <property type="molecule type" value="Genomic_DNA"/>
</dbReference>
<accession>A0ABS5A4W8</accession>
<evidence type="ECO:0000313" key="3">
    <source>
        <dbReference type="Proteomes" id="UP001519363"/>
    </source>
</evidence>
<dbReference type="Gene3D" id="3.40.50.1820">
    <property type="entry name" value="alpha/beta hydrolase"/>
    <property type="match status" value="2"/>
</dbReference>
<evidence type="ECO:0000259" key="1">
    <source>
        <dbReference type="Pfam" id="PF00561"/>
    </source>
</evidence>
<dbReference type="InterPro" id="IPR000073">
    <property type="entry name" value="AB_hydrolase_1"/>
</dbReference>
<gene>
    <name evidence="2" type="ORF">JOF53_000159</name>
</gene>
<comment type="caution">
    <text evidence="2">The sequence shown here is derived from an EMBL/GenBank/DDBJ whole genome shotgun (WGS) entry which is preliminary data.</text>
</comment>
<dbReference type="InterPro" id="IPR029058">
    <property type="entry name" value="AB_hydrolase_fold"/>
</dbReference>
<keyword evidence="3" id="KW-1185">Reference proteome</keyword>